<dbReference type="GO" id="GO:0016020">
    <property type="term" value="C:membrane"/>
    <property type="evidence" value="ECO:0007669"/>
    <property type="project" value="UniProtKB-SubCell"/>
</dbReference>
<dbReference type="GO" id="GO:0008233">
    <property type="term" value="F:peptidase activity"/>
    <property type="evidence" value="ECO:0007669"/>
    <property type="project" value="UniProtKB-KW"/>
</dbReference>
<keyword evidence="4" id="KW-1133">Transmembrane helix</keyword>
<evidence type="ECO:0000256" key="5">
    <source>
        <dbReference type="ARBA" id="ARBA00023136"/>
    </source>
</evidence>
<dbReference type="Pfam" id="PF01145">
    <property type="entry name" value="Band_7"/>
    <property type="match status" value="1"/>
</dbReference>
<feature type="domain" description="Band 7" evidence="8">
    <location>
        <begin position="129"/>
        <end position="296"/>
    </location>
</feature>
<dbReference type="SUPFAM" id="SSF117892">
    <property type="entry name" value="Band 7/SPFH domain"/>
    <property type="match status" value="1"/>
</dbReference>
<protein>
    <recommendedName>
        <fullName evidence="6">Protein HflK</fullName>
    </recommendedName>
</protein>
<comment type="subunit">
    <text evidence="6">HflC and HflK may interact to form a multimeric complex.</text>
</comment>
<dbReference type="RefSeq" id="WP_259960333.1">
    <property type="nucleotide sequence ID" value="NZ_JAOAMV010000001.1"/>
</dbReference>
<dbReference type="InterPro" id="IPR001107">
    <property type="entry name" value="Band_7"/>
</dbReference>
<gene>
    <name evidence="9" type="primary">hflK</name>
    <name evidence="9" type="ORF">N0B51_01045</name>
</gene>
<dbReference type="Proteomes" id="UP001142648">
    <property type="component" value="Unassembled WGS sequence"/>
</dbReference>
<keyword evidence="5" id="KW-0472">Membrane</keyword>
<keyword evidence="3" id="KW-0812">Transmembrane</keyword>
<dbReference type="AlphaFoldDB" id="A0A9X2VYC0"/>
<evidence type="ECO:0000256" key="2">
    <source>
        <dbReference type="ARBA" id="ARBA00006971"/>
    </source>
</evidence>
<keyword evidence="9" id="KW-0378">Hydrolase</keyword>
<dbReference type="SMART" id="SM00244">
    <property type="entry name" value="PHB"/>
    <property type="match status" value="1"/>
</dbReference>
<dbReference type="EMBL" id="JAOAMV010000001">
    <property type="protein sequence ID" value="MCT2557558.1"/>
    <property type="molecule type" value="Genomic_DNA"/>
</dbReference>
<organism evidence="9 10">
    <name type="scientific">Tsuneonella litorea</name>
    <dbReference type="NCBI Taxonomy" id="2976475"/>
    <lineage>
        <taxon>Bacteria</taxon>
        <taxon>Pseudomonadati</taxon>
        <taxon>Pseudomonadota</taxon>
        <taxon>Alphaproteobacteria</taxon>
        <taxon>Sphingomonadales</taxon>
        <taxon>Erythrobacteraceae</taxon>
        <taxon>Tsuneonella</taxon>
    </lineage>
</organism>
<name>A0A9X2VYC0_9SPHN</name>
<dbReference type="InterPro" id="IPR036013">
    <property type="entry name" value="Band_7/SPFH_dom_sf"/>
</dbReference>
<evidence type="ECO:0000313" key="10">
    <source>
        <dbReference type="Proteomes" id="UP001142648"/>
    </source>
</evidence>
<dbReference type="PANTHER" id="PTHR43327">
    <property type="entry name" value="STOMATIN-LIKE PROTEIN 2, MITOCHONDRIAL"/>
    <property type="match status" value="1"/>
</dbReference>
<accession>A0A9X2VYC0</accession>
<evidence type="ECO:0000256" key="1">
    <source>
        <dbReference type="ARBA" id="ARBA00004167"/>
    </source>
</evidence>
<evidence type="ECO:0000256" key="4">
    <source>
        <dbReference type="ARBA" id="ARBA00022989"/>
    </source>
</evidence>
<keyword evidence="10" id="KW-1185">Reference proteome</keyword>
<feature type="region of interest" description="Disordered" evidence="7">
    <location>
        <begin position="1"/>
        <end position="101"/>
    </location>
</feature>
<dbReference type="CDD" id="cd03404">
    <property type="entry name" value="SPFH_HflK"/>
    <property type="match status" value="1"/>
</dbReference>
<evidence type="ECO:0000256" key="7">
    <source>
        <dbReference type="SAM" id="MobiDB-lite"/>
    </source>
</evidence>
<keyword evidence="9" id="KW-0645">Protease</keyword>
<evidence type="ECO:0000259" key="8">
    <source>
        <dbReference type="SMART" id="SM00244"/>
    </source>
</evidence>
<dbReference type="Gene3D" id="3.30.479.30">
    <property type="entry name" value="Band 7 domain"/>
    <property type="match status" value="1"/>
</dbReference>
<evidence type="ECO:0000256" key="6">
    <source>
        <dbReference type="RuleBase" id="RU364113"/>
    </source>
</evidence>
<feature type="compositionally biased region" description="Basic and acidic residues" evidence="7">
    <location>
        <begin position="69"/>
        <end position="90"/>
    </location>
</feature>
<evidence type="ECO:0000313" key="9">
    <source>
        <dbReference type="EMBL" id="MCT2557558.1"/>
    </source>
</evidence>
<comment type="function">
    <text evidence="6">HflC and HflK could encode or regulate a protease.</text>
</comment>
<dbReference type="PANTHER" id="PTHR43327:SF2">
    <property type="entry name" value="MODULATOR OF FTSH PROTEASE HFLK"/>
    <property type="match status" value="1"/>
</dbReference>
<reference evidence="9" key="1">
    <citation type="submission" date="2022-09" db="EMBL/GenBank/DDBJ databases">
        <title>The genome sequence of Tsuneonella sp. YG55.</title>
        <authorList>
            <person name="Liu Y."/>
        </authorList>
    </citation>
    <scope>NUCLEOTIDE SEQUENCE</scope>
    <source>
        <strain evidence="9">YG55</strain>
    </source>
</reference>
<comment type="subcellular location">
    <subcellularLocation>
        <location evidence="1">Membrane</location>
        <topology evidence="1">Single-pass membrane protein</topology>
    </subcellularLocation>
</comment>
<comment type="similarity">
    <text evidence="2 6">Belongs to the band 7/mec-2 family. HflK subfamily.</text>
</comment>
<dbReference type="InterPro" id="IPR050710">
    <property type="entry name" value="Band7/mec-2_domain"/>
</dbReference>
<evidence type="ECO:0000256" key="3">
    <source>
        <dbReference type="ARBA" id="ARBA00022692"/>
    </source>
</evidence>
<comment type="caution">
    <text evidence="9">The sequence shown here is derived from an EMBL/GenBank/DDBJ whole genome shotgun (WGS) entry which is preliminary data.</text>
</comment>
<dbReference type="InterPro" id="IPR010201">
    <property type="entry name" value="HflK"/>
</dbReference>
<proteinExistence type="inferred from homology"/>
<dbReference type="GO" id="GO:0006508">
    <property type="term" value="P:proteolysis"/>
    <property type="evidence" value="ECO:0007669"/>
    <property type="project" value="UniProtKB-KW"/>
</dbReference>
<dbReference type="NCBIfam" id="TIGR01933">
    <property type="entry name" value="hflK"/>
    <property type="match status" value="1"/>
</dbReference>
<sequence length="391" mass="42593">MDMKDGLGRVIGLAMAGKSPWGSKPGGGKTPGEEPETGAADDGAASPDEPAADKPARKGPRNPWLPSGDEPRRSASIEDIFKHRGPEGPRRRIGGGGGGPGFRLPERPGGGSWFPFAVGAIVLVWLGVSMVHQVGPKEEGIVTTFGQYSRTLTPGLNTTLPWPIQQVDIEEVSQFRDEQIPEGTAQKLMLTGDQNLVDLSYNVRWSIKDLKQFRFQLKDPEETLRDVAEAAMRASVAQKSLDEVLSGAGRADIEGSVMRRMQAILDTYRSGIAVQGVQIRKTDPPKEVEEAFKDVSAAQQDADAEINRAEAYAQQVLARAQGDAASFDKIYEQYRLAPDVTKRRLYYETMERVLRNNDKTVIEAQGVTPYLPLPELKRRAQAAGQSAAGDQ</sequence>